<dbReference type="STRING" id="43928.SAMN05443636_2141"/>
<dbReference type="InterPro" id="IPR009870">
    <property type="entry name" value="DUF1424"/>
</dbReference>
<keyword evidence="3" id="KW-1185">Reference proteome</keyword>
<gene>
    <name evidence="2" type="ORF">SAMN05443636_2141</name>
</gene>
<protein>
    <submittedName>
        <fullName evidence="2">Putative rep protein</fullName>
    </submittedName>
</protein>
<proteinExistence type="predicted"/>
<feature type="region of interest" description="Disordered" evidence="1">
    <location>
        <begin position="379"/>
        <end position="398"/>
    </location>
</feature>
<name>A0A1M5RD95_9EURY</name>
<evidence type="ECO:0000256" key="1">
    <source>
        <dbReference type="SAM" id="MobiDB-lite"/>
    </source>
</evidence>
<feature type="compositionally biased region" description="Basic and acidic residues" evidence="1">
    <location>
        <begin position="633"/>
        <end position="643"/>
    </location>
</feature>
<dbReference type="AlphaFoldDB" id="A0A1M5RD95"/>
<reference evidence="2 3" key="1">
    <citation type="submission" date="2016-11" db="EMBL/GenBank/DDBJ databases">
        <authorList>
            <person name="Jaros S."/>
            <person name="Januszkiewicz K."/>
            <person name="Wedrychowicz H."/>
        </authorList>
    </citation>
    <scope>NUCLEOTIDE SEQUENCE [LARGE SCALE GENOMIC DNA]</scope>
    <source>
        <strain evidence="2 3">DSM 9297</strain>
    </source>
</reference>
<accession>A0A1M5RD95</accession>
<dbReference type="Pfam" id="PF07232">
    <property type="entry name" value="DUF1424"/>
    <property type="match status" value="1"/>
</dbReference>
<sequence length="643" mass="70652">MSSDIPSAGDAPTPTSGASWPSKETNSVTPATPDSAGNSVLAIVHERVSEFRREYPKLADLPLSRSHGRSLRRIVTEAEWADEWVEPDTFGESAFCTTSLVKREAGTWADALAAFLTAHLDYDGMFARFSNGEDSFELPLTDAWGKEYHAKQYARARALERQMGGGERPSGGEAVAAWDRPATAMITLSASSTPNGDRLSPVDHLDAVHDSFSYDGVRDTLRNVMEYHLGLDSDQWGYWLQAEPHGLGDGSGVNACYTHIHVGTYLDAAGLDAERIGSELERVIDKHLDVCEPAGKSAHDYDAIDSYQEEDDGCISVNMEVGNLGSYLAAYMGGSYDERLEERPIEYLAWGTLYWSTARQRTTRSQTVNQAIAADACQQRAESESASQSKEHGESVRWSEANGSDVVCRCCGSGWAIDQSRMSKPVFDDDLRAVLPDGPPNNDSPPSLDELWADARAAGRAGESLARARTRDRVTRWIDAHPSASISPVALLGRLDIHPTHIEFVADLLNGSDTGPESKGFTRPDPLEPEWELEAIIDADGEEHTPGDGGVDMVTLHLPEKQIREETRLSKPLASGETWRCGKCNFATHNPRMMAGHLVAHGLEDPEAADHVLMYHPLSKRRDPREAMQYAGERPDPPEQRYY</sequence>
<feature type="compositionally biased region" description="Polar residues" evidence="1">
    <location>
        <begin position="13"/>
        <end position="36"/>
    </location>
</feature>
<feature type="region of interest" description="Disordered" evidence="1">
    <location>
        <begin position="1"/>
        <end position="36"/>
    </location>
</feature>
<feature type="compositionally biased region" description="Low complexity" evidence="1">
    <location>
        <begin position="379"/>
        <end position="388"/>
    </location>
</feature>
<dbReference type="Proteomes" id="UP000184357">
    <property type="component" value="Unassembled WGS sequence"/>
</dbReference>
<evidence type="ECO:0000313" key="2">
    <source>
        <dbReference type="EMBL" id="SHH24006.1"/>
    </source>
</evidence>
<dbReference type="EMBL" id="FQWV01000005">
    <property type="protein sequence ID" value="SHH24006.1"/>
    <property type="molecule type" value="Genomic_DNA"/>
</dbReference>
<feature type="region of interest" description="Disordered" evidence="1">
    <location>
        <begin position="619"/>
        <end position="643"/>
    </location>
</feature>
<organism evidence="2 3">
    <name type="scientific">Halobaculum gomorrense</name>
    <dbReference type="NCBI Taxonomy" id="43928"/>
    <lineage>
        <taxon>Archaea</taxon>
        <taxon>Methanobacteriati</taxon>
        <taxon>Methanobacteriota</taxon>
        <taxon>Stenosarchaea group</taxon>
        <taxon>Halobacteria</taxon>
        <taxon>Halobacteriales</taxon>
        <taxon>Haloferacaceae</taxon>
        <taxon>Halobaculum</taxon>
    </lineage>
</organism>
<evidence type="ECO:0000313" key="3">
    <source>
        <dbReference type="Proteomes" id="UP000184357"/>
    </source>
</evidence>